<keyword evidence="1" id="KW-0458">Lysosome</keyword>
<dbReference type="PANTHER" id="PTHR13153">
    <property type="entry name" value="CGTHBA PROTEIN -14 GENE PROTEIN"/>
    <property type="match status" value="1"/>
</dbReference>
<name>A0A7R9DMH2_TIMPO</name>
<dbReference type="GO" id="GO:0010508">
    <property type="term" value="P:positive regulation of autophagy"/>
    <property type="evidence" value="ECO:0007669"/>
    <property type="project" value="TreeGrafter"/>
</dbReference>
<dbReference type="EMBL" id="OD013158">
    <property type="protein sequence ID" value="CAD7417269.1"/>
    <property type="molecule type" value="Genomic_DNA"/>
</dbReference>
<gene>
    <name evidence="2" type="ORF">TPSB3V08_LOCUS11647</name>
</gene>
<reference evidence="2" key="1">
    <citation type="submission" date="2020-11" db="EMBL/GenBank/DDBJ databases">
        <authorList>
            <person name="Tran Van P."/>
        </authorList>
    </citation>
    <scope>NUCLEOTIDE SEQUENCE</scope>
</reference>
<dbReference type="PANTHER" id="PTHR13153:SF5">
    <property type="entry name" value="GATOR COMPLEX PROTEIN NPRL3"/>
    <property type="match status" value="1"/>
</dbReference>
<comment type="similarity">
    <text evidence="1">Belongs to the NPR3 family.</text>
</comment>
<evidence type="ECO:0000256" key="1">
    <source>
        <dbReference type="RuleBase" id="RU368069"/>
    </source>
</evidence>
<protein>
    <recommendedName>
        <fullName evidence="1">GATOR complex protein NPRL3</fullName>
    </recommendedName>
    <alternativeName>
        <fullName evidence="1">Nitrogen permease regulator 3-like protein</fullName>
    </alternativeName>
</protein>
<dbReference type="GO" id="GO:0034198">
    <property type="term" value="P:cellular response to amino acid starvation"/>
    <property type="evidence" value="ECO:0007669"/>
    <property type="project" value="UniProtKB-UniRule"/>
</dbReference>
<dbReference type="GO" id="GO:1990130">
    <property type="term" value="C:GATOR1 complex"/>
    <property type="evidence" value="ECO:0007669"/>
    <property type="project" value="UniProtKB-UniRule"/>
</dbReference>
<evidence type="ECO:0000313" key="2">
    <source>
        <dbReference type="EMBL" id="CAD7417269.1"/>
    </source>
</evidence>
<dbReference type="GO" id="GO:1904262">
    <property type="term" value="P:negative regulation of TORC1 signaling"/>
    <property type="evidence" value="ECO:0007669"/>
    <property type="project" value="TreeGrafter"/>
</dbReference>
<comment type="subcellular location">
    <subcellularLocation>
        <location evidence="1">Lysosome</location>
    </subcellularLocation>
</comment>
<comment type="function">
    <text evidence="1">As a component of the GATOR1 complex functions as an inhibitor of the amino acid-sensing branch of the TORC1 pathway.</text>
</comment>
<sequence>MVTAHDEVAARPEQDVNEDQETPFDIILQRSPLACDLKSVYDALITTGLIHFRINNWIEVSFCLPHKVHQFHKKDFILEPESIYKCLQSIEPYHGLLLLVDATEFLDGLGPDTSPALIRLIKMYSPLKSLHTLAADADLTLTMVILKYSQK</sequence>
<accession>A0A7R9DMH2</accession>
<dbReference type="GO" id="GO:0005764">
    <property type="term" value="C:lysosome"/>
    <property type="evidence" value="ECO:0007669"/>
    <property type="project" value="UniProtKB-SubCell"/>
</dbReference>
<proteinExistence type="inferred from homology"/>
<dbReference type="GO" id="GO:0038202">
    <property type="term" value="P:TORC1 signaling"/>
    <property type="evidence" value="ECO:0007669"/>
    <property type="project" value="TreeGrafter"/>
</dbReference>
<dbReference type="InterPro" id="IPR005365">
    <property type="entry name" value="Npr3"/>
</dbReference>
<dbReference type="AlphaFoldDB" id="A0A7R9DMH2"/>
<keyword evidence="1" id="KW-0732">Signal</keyword>
<organism evidence="2">
    <name type="scientific">Timema poppense</name>
    <name type="common">Walking stick</name>
    <dbReference type="NCBI Taxonomy" id="170557"/>
    <lineage>
        <taxon>Eukaryota</taxon>
        <taxon>Metazoa</taxon>
        <taxon>Ecdysozoa</taxon>
        <taxon>Arthropoda</taxon>
        <taxon>Hexapoda</taxon>
        <taxon>Insecta</taxon>
        <taxon>Pterygota</taxon>
        <taxon>Neoptera</taxon>
        <taxon>Polyneoptera</taxon>
        <taxon>Phasmatodea</taxon>
        <taxon>Timematodea</taxon>
        <taxon>Timematoidea</taxon>
        <taxon>Timematidae</taxon>
        <taxon>Timema</taxon>
    </lineage>
</organism>
<dbReference type="Pfam" id="PF03666">
    <property type="entry name" value="NPR3"/>
    <property type="match status" value="1"/>
</dbReference>